<dbReference type="Proteomes" id="UP001283361">
    <property type="component" value="Unassembled WGS sequence"/>
</dbReference>
<sequence>MCRYTVGHRLLGSLPSPRASSGSKISISEWVRELARDEDLDLGAVHPLGLLPVGWRNDLPARPRRGISPY</sequence>
<keyword evidence="2" id="KW-1185">Reference proteome</keyword>
<reference evidence="1" key="1">
    <citation type="journal article" date="2023" name="G3 (Bethesda)">
        <title>A reference genome for the long-term kleptoplast-retaining sea slug Elysia crispata morphotype clarki.</title>
        <authorList>
            <person name="Eastman K.E."/>
            <person name="Pendleton A.L."/>
            <person name="Shaikh M.A."/>
            <person name="Suttiyut T."/>
            <person name="Ogas R."/>
            <person name="Tomko P."/>
            <person name="Gavelis G."/>
            <person name="Widhalm J.R."/>
            <person name="Wisecaver J.H."/>
        </authorList>
    </citation>
    <scope>NUCLEOTIDE SEQUENCE</scope>
    <source>
        <strain evidence="1">ECLA1</strain>
    </source>
</reference>
<evidence type="ECO:0000313" key="2">
    <source>
        <dbReference type="Proteomes" id="UP001283361"/>
    </source>
</evidence>
<protein>
    <submittedName>
        <fullName evidence="1">Uncharacterized protein</fullName>
    </submittedName>
</protein>
<evidence type="ECO:0000313" key="1">
    <source>
        <dbReference type="EMBL" id="KAK3787425.1"/>
    </source>
</evidence>
<organism evidence="1 2">
    <name type="scientific">Elysia crispata</name>
    <name type="common">lettuce slug</name>
    <dbReference type="NCBI Taxonomy" id="231223"/>
    <lineage>
        <taxon>Eukaryota</taxon>
        <taxon>Metazoa</taxon>
        <taxon>Spiralia</taxon>
        <taxon>Lophotrochozoa</taxon>
        <taxon>Mollusca</taxon>
        <taxon>Gastropoda</taxon>
        <taxon>Heterobranchia</taxon>
        <taxon>Euthyneura</taxon>
        <taxon>Panpulmonata</taxon>
        <taxon>Sacoglossa</taxon>
        <taxon>Placobranchoidea</taxon>
        <taxon>Plakobranchidae</taxon>
        <taxon>Elysia</taxon>
    </lineage>
</organism>
<name>A0AAE1DYX3_9GAST</name>
<proteinExistence type="predicted"/>
<accession>A0AAE1DYX3</accession>
<gene>
    <name evidence="1" type="ORF">RRG08_032381</name>
</gene>
<dbReference type="AlphaFoldDB" id="A0AAE1DYX3"/>
<dbReference type="EMBL" id="JAWDGP010001865">
    <property type="protein sequence ID" value="KAK3787425.1"/>
    <property type="molecule type" value="Genomic_DNA"/>
</dbReference>
<comment type="caution">
    <text evidence="1">The sequence shown here is derived from an EMBL/GenBank/DDBJ whole genome shotgun (WGS) entry which is preliminary data.</text>
</comment>